<dbReference type="InterPro" id="IPR016181">
    <property type="entry name" value="Acyl_CoA_acyltransferase"/>
</dbReference>
<evidence type="ECO:0000256" key="4">
    <source>
        <dbReference type="ARBA" id="ARBA00023315"/>
    </source>
</evidence>
<name>A0A3N4KVU2_9PEZI</name>
<dbReference type="AlphaFoldDB" id="A0A3N4KVU2"/>
<dbReference type="GO" id="GO:0004057">
    <property type="term" value="F:arginyl-tRNA--protein transferase activity"/>
    <property type="evidence" value="ECO:0007669"/>
    <property type="project" value="UniProtKB-EC"/>
</dbReference>
<evidence type="ECO:0000259" key="7">
    <source>
        <dbReference type="Pfam" id="PF04377"/>
    </source>
</evidence>
<feature type="domain" description="N-end aminoacyl transferase N-terminal" evidence="6">
    <location>
        <begin position="22"/>
        <end position="92"/>
    </location>
</feature>
<comment type="function">
    <text evidence="5">Involved in the post-translational conjugation of arginine to the N-terminal aspartate or glutamate of a protein. This arginylation is required for degradation of the protein via the ubiquitin pathway.</text>
</comment>
<keyword evidence="2 5" id="KW-0808">Transferase</keyword>
<dbReference type="FunCoup" id="A0A3N4KVU2">
    <property type="interactions" value="627"/>
</dbReference>
<keyword evidence="9" id="KW-1185">Reference proteome</keyword>
<feature type="domain" description="N-end rule aminoacyl transferase C-terminal" evidence="7">
    <location>
        <begin position="166"/>
        <end position="294"/>
    </location>
</feature>
<dbReference type="SUPFAM" id="SSF55729">
    <property type="entry name" value="Acyl-CoA N-acyltransferases (Nat)"/>
    <property type="match status" value="1"/>
</dbReference>
<accession>A0A3N4KVU2</accession>
<dbReference type="Pfam" id="PF04376">
    <property type="entry name" value="ATE_N"/>
    <property type="match status" value="1"/>
</dbReference>
<evidence type="ECO:0000313" key="8">
    <source>
        <dbReference type="EMBL" id="RPB13588.1"/>
    </source>
</evidence>
<dbReference type="OrthoDB" id="74183at2759"/>
<dbReference type="InterPro" id="IPR007472">
    <property type="entry name" value="N-end_Aminoacyl_Trfase_C"/>
</dbReference>
<organism evidence="8 9">
    <name type="scientific">Morchella conica CCBAS932</name>
    <dbReference type="NCBI Taxonomy" id="1392247"/>
    <lineage>
        <taxon>Eukaryota</taxon>
        <taxon>Fungi</taxon>
        <taxon>Dikarya</taxon>
        <taxon>Ascomycota</taxon>
        <taxon>Pezizomycotina</taxon>
        <taxon>Pezizomycetes</taxon>
        <taxon>Pezizales</taxon>
        <taxon>Morchellaceae</taxon>
        <taxon>Morchella</taxon>
    </lineage>
</organism>
<proteinExistence type="inferred from homology"/>
<evidence type="ECO:0000256" key="2">
    <source>
        <dbReference type="ARBA" id="ARBA00022679"/>
    </source>
</evidence>
<dbReference type="InterPro" id="IPR017137">
    <property type="entry name" value="Arg-tRNA-P_Trfase_1_euk"/>
</dbReference>
<dbReference type="InterPro" id="IPR007471">
    <property type="entry name" value="N-end_Aminoacyl_Trfase_N"/>
</dbReference>
<gene>
    <name evidence="8" type="ORF">P167DRAFT_534937</name>
</gene>
<keyword evidence="3 5" id="KW-0833">Ubl conjugation pathway</keyword>
<dbReference type="PANTHER" id="PTHR21367:SF1">
    <property type="entry name" value="ARGINYL-TRNA--PROTEIN TRANSFERASE 1"/>
    <property type="match status" value="1"/>
</dbReference>
<comment type="catalytic activity">
    <reaction evidence="5">
        <text>an N-terminal L-alpha-aminoacyl-[protein] + L-arginyl-tRNA(Arg) = an N-terminal L-arginyl-L-aminoacyl-[protein] + tRNA(Arg) + H(+)</text>
        <dbReference type="Rhea" id="RHEA:10208"/>
        <dbReference type="Rhea" id="RHEA-COMP:9658"/>
        <dbReference type="Rhea" id="RHEA-COMP:9673"/>
        <dbReference type="Rhea" id="RHEA-COMP:10636"/>
        <dbReference type="Rhea" id="RHEA-COMP:10638"/>
        <dbReference type="ChEBI" id="CHEBI:15378"/>
        <dbReference type="ChEBI" id="CHEBI:78442"/>
        <dbReference type="ChEBI" id="CHEBI:78513"/>
        <dbReference type="ChEBI" id="CHEBI:78597"/>
        <dbReference type="ChEBI" id="CHEBI:83562"/>
        <dbReference type="EC" id="2.3.2.8"/>
    </reaction>
</comment>
<keyword evidence="4 5" id="KW-0012">Acyltransferase</keyword>
<evidence type="ECO:0000313" key="9">
    <source>
        <dbReference type="Proteomes" id="UP000277580"/>
    </source>
</evidence>
<evidence type="ECO:0000256" key="1">
    <source>
        <dbReference type="ARBA" id="ARBA00009991"/>
    </source>
</evidence>
<dbReference type="EC" id="2.3.2.8" evidence="5"/>
<comment type="similarity">
    <text evidence="1 5">Belongs to the R-transferase family.</text>
</comment>
<evidence type="ECO:0000256" key="3">
    <source>
        <dbReference type="ARBA" id="ARBA00022786"/>
    </source>
</evidence>
<dbReference type="EMBL" id="ML119122">
    <property type="protein sequence ID" value="RPB13588.1"/>
    <property type="molecule type" value="Genomic_DNA"/>
</dbReference>
<sequence>MSNDAHDPVTLISYVGSSSGNRCGYCKTSFGSCSFYLRAQQLSVHHYELLINRGWRRSGSLLYKPHMKITCCPQYTIRLDTHRFKPSRDQRQCLHKWSRYILGEEYIREAAKLFPKSKEEKKKQKNEFDLIESVHAPEYSTIQHQTPPEPAHRLEINLEASEFSKEKYALFEDYQRNIHKEDTSESGFRRFLCASPLTYPRNSDKKLGSFHQCYRVDGRLVAMAVLDLLPNSVSGVYFMYHQDYAKWSFGKLSACREAALAKEGGYRYYNMGYYIQSCPKMLYKMEYSPSDLLDPETYEWNPLNDDLKNLLNKSKYVCPSEIRARMQSGDNVVVNDKAKGIEEPGEEEDETNEENDEVQDPGYVFKTKMPGLLTDRQLKEFDVGNVNIDVAGTRAQAKDLVGFEDDTVIHSLLKETVATVGIEVAKEMIITLG</sequence>
<dbReference type="GO" id="GO:0005737">
    <property type="term" value="C:cytoplasm"/>
    <property type="evidence" value="ECO:0007669"/>
    <property type="project" value="TreeGrafter"/>
</dbReference>
<dbReference type="Pfam" id="PF04377">
    <property type="entry name" value="ATE_C"/>
    <property type="match status" value="1"/>
</dbReference>
<reference evidence="8 9" key="1">
    <citation type="journal article" date="2018" name="Nat. Ecol. Evol.">
        <title>Pezizomycetes genomes reveal the molecular basis of ectomycorrhizal truffle lifestyle.</title>
        <authorList>
            <person name="Murat C."/>
            <person name="Payen T."/>
            <person name="Noel B."/>
            <person name="Kuo A."/>
            <person name="Morin E."/>
            <person name="Chen J."/>
            <person name="Kohler A."/>
            <person name="Krizsan K."/>
            <person name="Balestrini R."/>
            <person name="Da Silva C."/>
            <person name="Montanini B."/>
            <person name="Hainaut M."/>
            <person name="Levati E."/>
            <person name="Barry K.W."/>
            <person name="Belfiori B."/>
            <person name="Cichocki N."/>
            <person name="Clum A."/>
            <person name="Dockter R.B."/>
            <person name="Fauchery L."/>
            <person name="Guy J."/>
            <person name="Iotti M."/>
            <person name="Le Tacon F."/>
            <person name="Lindquist E.A."/>
            <person name="Lipzen A."/>
            <person name="Malagnac F."/>
            <person name="Mello A."/>
            <person name="Molinier V."/>
            <person name="Miyauchi S."/>
            <person name="Poulain J."/>
            <person name="Riccioni C."/>
            <person name="Rubini A."/>
            <person name="Sitrit Y."/>
            <person name="Splivallo R."/>
            <person name="Traeger S."/>
            <person name="Wang M."/>
            <person name="Zifcakova L."/>
            <person name="Wipf D."/>
            <person name="Zambonelli A."/>
            <person name="Paolocci F."/>
            <person name="Nowrousian M."/>
            <person name="Ottonello S."/>
            <person name="Baldrian P."/>
            <person name="Spatafora J.W."/>
            <person name="Henrissat B."/>
            <person name="Nagy L.G."/>
            <person name="Aury J.M."/>
            <person name="Wincker P."/>
            <person name="Grigoriev I.V."/>
            <person name="Bonfante P."/>
            <person name="Martin F.M."/>
        </authorList>
    </citation>
    <scope>NUCLEOTIDE SEQUENCE [LARGE SCALE GENOMIC DNA]</scope>
    <source>
        <strain evidence="8 9">CCBAS932</strain>
    </source>
</reference>
<dbReference type="STRING" id="1392247.A0A3N4KVU2"/>
<evidence type="ECO:0000259" key="6">
    <source>
        <dbReference type="Pfam" id="PF04376"/>
    </source>
</evidence>
<evidence type="ECO:0000256" key="5">
    <source>
        <dbReference type="PIRNR" id="PIRNR037207"/>
    </source>
</evidence>
<dbReference type="PIRSF" id="PIRSF037207">
    <property type="entry name" value="ATE1_euk"/>
    <property type="match status" value="1"/>
</dbReference>
<dbReference type="InterPro" id="IPR030700">
    <property type="entry name" value="N-end_Aminoacyl_Trfase"/>
</dbReference>
<dbReference type="InParanoid" id="A0A3N4KVU2"/>
<dbReference type="Proteomes" id="UP000277580">
    <property type="component" value="Unassembled WGS sequence"/>
</dbReference>
<protein>
    <recommendedName>
        <fullName evidence="5">Arginyl-tRNA--protein transferase 1</fullName>
        <shortName evidence="5">Arginyltransferase 1</shortName>
        <shortName evidence="5">R-transferase 1</shortName>
        <ecNumber evidence="5">2.3.2.8</ecNumber>
    </recommendedName>
    <alternativeName>
        <fullName evidence="5">Arginine-tRNA--protein transferase 1</fullName>
    </alternativeName>
</protein>
<dbReference type="PANTHER" id="PTHR21367">
    <property type="entry name" value="ARGININE-TRNA-PROTEIN TRANSFERASE 1"/>
    <property type="match status" value="1"/>
</dbReference>